<name>A0AAD6YKS5_9AGAR</name>
<comment type="caution">
    <text evidence="1">The sequence shown here is derived from an EMBL/GenBank/DDBJ whole genome shotgun (WGS) entry which is preliminary data.</text>
</comment>
<keyword evidence="2" id="KW-1185">Reference proteome</keyword>
<evidence type="ECO:0000313" key="2">
    <source>
        <dbReference type="Proteomes" id="UP001219525"/>
    </source>
</evidence>
<gene>
    <name evidence="1" type="ORF">GGX14DRAFT_663194</name>
</gene>
<sequence length="635" mass="72336">MEIGANLSKDVLVERLLVGRRGLFMVCRSIRRDTVESGDYGVEIPGGSHSDVSVEEILSDDSEHVIQPDSLTHFGGYKESRDDAILRFFRNPASCFLSCAGSVRRRSKRKVRTREAKGLARGSAHAACTRTLPSKWPVSVEEEPVGSVAPNWESYAFEFGIQIRLRIFHQSNLEILDRSWDTTGIFRPAEFPIIHTTWNKVSSSQMRQGSTLSSRQYLCSAAEARKPKGDSSVQSGKREAGMLDLVREWTSLSWIARVCRFCNLIRGLALGSAGAAGRRWEERGPFAAGLPRCWFKANVEWRFKDLPSKGRVDYELESPFTNDFALEMGRLDRVLQDLPVRSQCWSKMRQGSTLNYLLPSKGRVDYELESPFTNDFALEMGRLDRVLQGLPVRSQCWSKVDEFAPDWESYTFELGIEIDFQQSNLEMFMSPQSIIMELKTVPNPHYVKQTVVIEEFADDAELSAGWPVRSQCWSKVDEFAPDWESYTFELGIEIDFQQSNLEMFMSPQSIMTELKTVPNPHYVKQTVVIEEFADEARLDAELSIALERRSQGWSKVDEFAPDWESYTFELGIEIDFQQSNLEMFMSPQSIIMELKTIPNPHCVKQTVVIEELADEAGLDAELLALSIALERRRLL</sequence>
<proteinExistence type="predicted"/>
<reference evidence="1" key="1">
    <citation type="submission" date="2023-03" db="EMBL/GenBank/DDBJ databases">
        <title>Massive genome expansion in bonnet fungi (Mycena s.s.) driven by repeated elements and novel gene families across ecological guilds.</title>
        <authorList>
            <consortium name="Lawrence Berkeley National Laboratory"/>
            <person name="Harder C.B."/>
            <person name="Miyauchi S."/>
            <person name="Viragh M."/>
            <person name="Kuo A."/>
            <person name="Thoen E."/>
            <person name="Andreopoulos B."/>
            <person name="Lu D."/>
            <person name="Skrede I."/>
            <person name="Drula E."/>
            <person name="Henrissat B."/>
            <person name="Morin E."/>
            <person name="Kohler A."/>
            <person name="Barry K."/>
            <person name="LaButti K."/>
            <person name="Morin E."/>
            <person name="Salamov A."/>
            <person name="Lipzen A."/>
            <person name="Mereny Z."/>
            <person name="Hegedus B."/>
            <person name="Baldrian P."/>
            <person name="Stursova M."/>
            <person name="Weitz H."/>
            <person name="Taylor A."/>
            <person name="Grigoriev I.V."/>
            <person name="Nagy L.G."/>
            <person name="Martin F."/>
            <person name="Kauserud H."/>
        </authorList>
    </citation>
    <scope>NUCLEOTIDE SEQUENCE</scope>
    <source>
        <strain evidence="1">9144</strain>
    </source>
</reference>
<organism evidence="1 2">
    <name type="scientific">Mycena pura</name>
    <dbReference type="NCBI Taxonomy" id="153505"/>
    <lineage>
        <taxon>Eukaryota</taxon>
        <taxon>Fungi</taxon>
        <taxon>Dikarya</taxon>
        <taxon>Basidiomycota</taxon>
        <taxon>Agaricomycotina</taxon>
        <taxon>Agaricomycetes</taxon>
        <taxon>Agaricomycetidae</taxon>
        <taxon>Agaricales</taxon>
        <taxon>Marasmiineae</taxon>
        <taxon>Mycenaceae</taxon>
        <taxon>Mycena</taxon>
    </lineage>
</organism>
<dbReference type="AlphaFoldDB" id="A0AAD6YKS5"/>
<dbReference type="EMBL" id="JARJCW010000007">
    <property type="protein sequence ID" value="KAJ7222303.1"/>
    <property type="molecule type" value="Genomic_DNA"/>
</dbReference>
<dbReference type="Proteomes" id="UP001219525">
    <property type="component" value="Unassembled WGS sequence"/>
</dbReference>
<accession>A0AAD6YKS5</accession>
<evidence type="ECO:0000313" key="1">
    <source>
        <dbReference type="EMBL" id="KAJ7222303.1"/>
    </source>
</evidence>
<protein>
    <submittedName>
        <fullName evidence="1">Uncharacterized protein</fullName>
    </submittedName>
</protein>